<feature type="compositionally biased region" description="Polar residues" evidence="1">
    <location>
        <begin position="504"/>
        <end position="514"/>
    </location>
</feature>
<dbReference type="OrthoDB" id="2573559at2759"/>
<dbReference type="STRING" id="742152.A0A2H3K5S0"/>
<keyword evidence="3" id="KW-1185">Reference proteome</keyword>
<sequence length="738" mass="79738">MDKAKLRVVSLPLPILEESSFLSDTSGPSGGCARFADKEENIRIRVQSHGAELSHTPSPPSSPESVVIIAHKNELADGFLRNTHDEGSPSVHSDDAGWISWAKSPPRPIPALHGPLSLPYARCPSGAEGTIIEEQENLPRMIWGLEGEETSSHPRSETITQVPSNQTLPRSAPTAGYHSVPPRLQKARSEAVPNLTSRLEKMIRQDVGRARTNNNKSQAPHNQPRQEVVGYPLRGQEPIDLADILRNESEGHSGGLYLDYGLPNTLGHGAIHHDLLGYGLQDQSGTNWSAALLTPDLVRDVGLLPAATSLDSDLNSQVHSAMSSPSVSSLRYMLGSSHSPLIVDSPGRLSHSSQNVSLPRRMSALEIAQQYRQQLLMQQKLPFQATLPTPPSSSSPIWSANFSPYQDSVISPELLPVSGHSRYPPAGLQPQHLRLHADPDPIAQRTPQDKHNSLGIPSRKSEISSLAPAAHILNNSGEPRFGDLPLRGTPTMASLINKLERQTIRNPQLQSQVQRPPVRARPSSAASLVPLYTHDASASTAAPRAPATQVPSSPTSPKQRSRSITHQQARSIPLTRLIQRRLSSVPEEDVSVPSEKDQPRSPATQKQYRARSQSTGDPAKSSQVHFLLSSPNPLSDDPRASSPAQTTFLPQSTSPEGDTASDALLTSQPAQATVKLPGASGKELGTNVERVLTDHKEDPTTTIEVVDRSEAREDDEAGVMMEAPGLSTVLSESMADWS</sequence>
<feature type="compositionally biased region" description="Low complexity" evidence="1">
    <location>
        <begin position="537"/>
        <end position="548"/>
    </location>
</feature>
<protein>
    <submittedName>
        <fullName evidence="2">Uncharacterized protein</fullName>
    </submittedName>
</protein>
<feature type="region of interest" description="Disordered" evidence="1">
    <location>
        <begin position="148"/>
        <end position="191"/>
    </location>
</feature>
<feature type="region of interest" description="Disordered" evidence="1">
    <location>
        <begin position="501"/>
        <end position="525"/>
    </location>
</feature>
<name>A0A2H3K5S0_WOLCO</name>
<reference evidence="2 3" key="1">
    <citation type="journal article" date="2012" name="Science">
        <title>The Paleozoic origin of enzymatic lignin decomposition reconstructed from 31 fungal genomes.</title>
        <authorList>
            <person name="Floudas D."/>
            <person name="Binder M."/>
            <person name="Riley R."/>
            <person name="Barry K."/>
            <person name="Blanchette R.A."/>
            <person name="Henrissat B."/>
            <person name="Martinez A.T."/>
            <person name="Otillar R."/>
            <person name="Spatafora J.W."/>
            <person name="Yadav J.S."/>
            <person name="Aerts A."/>
            <person name="Benoit I."/>
            <person name="Boyd A."/>
            <person name="Carlson A."/>
            <person name="Copeland A."/>
            <person name="Coutinho P.M."/>
            <person name="de Vries R.P."/>
            <person name="Ferreira P."/>
            <person name="Findley K."/>
            <person name="Foster B."/>
            <person name="Gaskell J."/>
            <person name="Glotzer D."/>
            <person name="Gorecki P."/>
            <person name="Heitman J."/>
            <person name="Hesse C."/>
            <person name="Hori C."/>
            <person name="Igarashi K."/>
            <person name="Jurgens J.A."/>
            <person name="Kallen N."/>
            <person name="Kersten P."/>
            <person name="Kohler A."/>
            <person name="Kuees U."/>
            <person name="Kumar T.K.A."/>
            <person name="Kuo A."/>
            <person name="LaButti K."/>
            <person name="Larrondo L.F."/>
            <person name="Lindquist E."/>
            <person name="Ling A."/>
            <person name="Lombard V."/>
            <person name="Lucas S."/>
            <person name="Lundell T."/>
            <person name="Martin R."/>
            <person name="McLaughlin D.J."/>
            <person name="Morgenstern I."/>
            <person name="Morin E."/>
            <person name="Murat C."/>
            <person name="Nagy L.G."/>
            <person name="Nolan M."/>
            <person name="Ohm R.A."/>
            <person name="Patyshakuliyeva A."/>
            <person name="Rokas A."/>
            <person name="Ruiz-Duenas F.J."/>
            <person name="Sabat G."/>
            <person name="Salamov A."/>
            <person name="Samejima M."/>
            <person name="Schmutz J."/>
            <person name="Slot J.C."/>
            <person name="St John F."/>
            <person name="Stenlid J."/>
            <person name="Sun H."/>
            <person name="Sun S."/>
            <person name="Syed K."/>
            <person name="Tsang A."/>
            <person name="Wiebenga A."/>
            <person name="Young D."/>
            <person name="Pisabarro A."/>
            <person name="Eastwood D.C."/>
            <person name="Martin F."/>
            <person name="Cullen D."/>
            <person name="Grigoriev I.V."/>
            <person name="Hibbett D.S."/>
        </authorList>
    </citation>
    <scope>NUCLEOTIDE SEQUENCE [LARGE SCALE GENOMIC DNA]</scope>
    <source>
        <strain evidence="2 3">MD-104</strain>
    </source>
</reference>
<feature type="compositionally biased region" description="Polar residues" evidence="1">
    <location>
        <begin position="157"/>
        <end position="169"/>
    </location>
</feature>
<evidence type="ECO:0000313" key="2">
    <source>
        <dbReference type="EMBL" id="PCH43777.1"/>
    </source>
</evidence>
<dbReference type="OMA" id="WQCAREN"/>
<evidence type="ECO:0000313" key="3">
    <source>
        <dbReference type="Proteomes" id="UP000218811"/>
    </source>
</evidence>
<dbReference type="EMBL" id="KB468146">
    <property type="protein sequence ID" value="PCH43777.1"/>
    <property type="molecule type" value="Genomic_DNA"/>
</dbReference>
<gene>
    <name evidence="2" type="ORF">WOLCODRAFT_164715</name>
</gene>
<feature type="compositionally biased region" description="Polar residues" evidence="1">
    <location>
        <begin position="601"/>
        <end position="633"/>
    </location>
</feature>
<accession>A0A2H3K5S0</accession>
<proteinExistence type="predicted"/>
<feature type="compositionally biased region" description="Polar residues" evidence="1">
    <location>
        <begin position="642"/>
        <end position="656"/>
    </location>
</feature>
<dbReference type="Proteomes" id="UP000218811">
    <property type="component" value="Unassembled WGS sequence"/>
</dbReference>
<feature type="compositionally biased region" description="Polar residues" evidence="1">
    <location>
        <begin position="549"/>
        <end position="570"/>
    </location>
</feature>
<evidence type="ECO:0000256" key="1">
    <source>
        <dbReference type="SAM" id="MobiDB-lite"/>
    </source>
</evidence>
<organism evidence="2 3">
    <name type="scientific">Wolfiporia cocos (strain MD-104)</name>
    <name type="common">Brown rot fungus</name>
    <dbReference type="NCBI Taxonomy" id="742152"/>
    <lineage>
        <taxon>Eukaryota</taxon>
        <taxon>Fungi</taxon>
        <taxon>Dikarya</taxon>
        <taxon>Basidiomycota</taxon>
        <taxon>Agaricomycotina</taxon>
        <taxon>Agaricomycetes</taxon>
        <taxon>Polyporales</taxon>
        <taxon>Phaeolaceae</taxon>
        <taxon>Wolfiporia</taxon>
    </lineage>
</organism>
<feature type="region of interest" description="Disordered" evidence="1">
    <location>
        <begin position="537"/>
        <end position="685"/>
    </location>
</feature>
<dbReference type="AlphaFoldDB" id="A0A2H3K5S0"/>